<evidence type="ECO:0000313" key="3">
    <source>
        <dbReference type="Proteomes" id="UP000620366"/>
    </source>
</evidence>
<keyword evidence="1" id="KW-1133">Transmembrane helix</keyword>
<feature type="transmembrane region" description="Helical" evidence="1">
    <location>
        <begin position="56"/>
        <end position="73"/>
    </location>
</feature>
<keyword evidence="1" id="KW-0472">Membrane</keyword>
<dbReference type="AlphaFoldDB" id="A0A926DF54"/>
<keyword evidence="3" id="KW-1185">Reference proteome</keyword>
<sequence>MRFPLVNTSLYTEPFLREFSRWTLRPLFRTGCVLLGTLTLLGGILLLIWYEHRHRALCLFLLAASVYFWWQLFSAPKRLAARRYHSDLDLYHEPVTAVTAFSPDGFTHKNLQSGGMVTLAYRQIRRVVQTRSMVILLLEKHMAIPLARDGFGGESCASFLAFLHDRRADLKIKF</sequence>
<accession>A0A926DF54</accession>
<reference evidence="2" key="1">
    <citation type="submission" date="2020-08" db="EMBL/GenBank/DDBJ databases">
        <title>Genome public.</title>
        <authorList>
            <person name="Liu C."/>
            <person name="Sun Q."/>
        </authorList>
    </citation>
    <scope>NUCLEOTIDE SEQUENCE</scope>
    <source>
        <strain evidence="2">BX7</strain>
    </source>
</reference>
<dbReference type="EMBL" id="JACRSP010000002">
    <property type="protein sequence ID" value="MBC8535890.1"/>
    <property type="molecule type" value="Genomic_DNA"/>
</dbReference>
<gene>
    <name evidence="2" type="ORF">H8695_04190</name>
</gene>
<evidence type="ECO:0000256" key="1">
    <source>
        <dbReference type="SAM" id="Phobius"/>
    </source>
</evidence>
<evidence type="ECO:0000313" key="2">
    <source>
        <dbReference type="EMBL" id="MBC8535890.1"/>
    </source>
</evidence>
<name>A0A926DF54_9FIRM</name>
<dbReference type="Proteomes" id="UP000620366">
    <property type="component" value="Unassembled WGS sequence"/>
</dbReference>
<organism evidence="2 3">
    <name type="scientific">Feifania hominis</name>
    <dbReference type="NCBI Taxonomy" id="2763660"/>
    <lineage>
        <taxon>Bacteria</taxon>
        <taxon>Bacillati</taxon>
        <taxon>Bacillota</taxon>
        <taxon>Clostridia</taxon>
        <taxon>Eubacteriales</taxon>
        <taxon>Feifaniaceae</taxon>
        <taxon>Feifania</taxon>
    </lineage>
</organism>
<feature type="transmembrane region" description="Helical" evidence="1">
    <location>
        <begin position="27"/>
        <end position="50"/>
    </location>
</feature>
<protein>
    <submittedName>
        <fullName evidence="2">YcxB family protein</fullName>
    </submittedName>
</protein>
<keyword evidence="1" id="KW-0812">Transmembrane</keyword>
<proteinExistence type="predicted"/>
<dbReference type="RefSeq" id="WP_249299632.1">
    <property type="nucleotide sequence ID" value="NZ_JACRSP010000002.1"/>
</dbReference>
<comment type="caution">
    <text evidence="2">The sequence shown here is derived from an EMBL/GenBank/DDBJ whole genome shotgun (WGS) entry which is preliminary data.</text>
</comment>